<dbReference type="Proteomes" id="UP000075653">
    <property type="component" value="Unassembled WGS sequence"/>
</dbReference>
<dbReference type="PANTHER" id="PTHR43000">
    <property type="entry name" value="DTDP-D-GLUCOSE 4,6-DEHYDRATASE-RELATED"/>
    <property type="match status" value="1"/>
</dbReference>
<comment type="caution">
    <text evidence="2">The sequence shown here is derived from an EMBL/GenBank/DDBJ whole genome shotgun (WGS) entry which is preliminary data.</text>
</comment>
<dbReference type="AlphaFoldDB" id="A0A149VW69"/>
<dbReference type="Gene3D" id="3.40.50.720">
    <property type="entry name" value="NAD(P)-binding Rossmann-like Domain"/>
    <property type="match status" value="1"/>
</dbReference>
<dbReference type="Gene3D" id="3.90.25.10">
    <property type="entry name" value="UDP-galactose 4-epimerase, domain 1"/>
    <property type="match status" value="1"/>
</dbReference>
<dbReference type="CDD" id="cd05252">
    <property type="entry name" value="CDP_GD_SDR_e"/>
    <property type="match status" value="1"/>
</dbReference>
<accession>A0A149VW69</accession>
<keyword evidence="2" id="KW-0456">Lyase</keyword>
<keyword evidence="3" id="KW-1185">Reference proteome</keyword>
<proteinExistence type="predicted"/>
<dbReference type="GO" id="GO:0047733">
    <property type="term" value="F:CDP-glucose 4,6-dehydratase activity"/>
    <property type="evidence" value="ECO:0007669"/>
    <property type="project" value="UniProtKB-EC"/>
</dbReference>
<dbReference type="SUPFAM" id="SSF51735">
    <property type="entry name" value="NAD(P)-binding Rossmann-fold domains"/>
    <property type="match status" value="1"/>
</dbReference>
<evidence type="ECO:0000313" key="3">
    <source>
        <dbReference type="Proteomes" id="UP000075653"/>
    </source>
</evidence>
<dbReference type="InterPro" id="IPR016040">
    <property type="entry name" value="NAD(P)-bd_dom"/>
</dbReference>
<protein>
    <submittedName>
        <fullName evidence="2">CDP-glucose 4,6-dehydratase</fullName>
        <ecNumber evidence="2">4.2.1.45</ecNumber>
    </submittedName>
</protein>
<dbReference type="PATRIC" id="fig|1789004.3.peg.2052"/>
<dbReference type="InterPro" id="IPR013445">
    <property type="entry name" value="CDP_4_6_deHydtase"/>
</dbReference>
<dbReference type="NCBIfam" id="TIGR02622">
    <property type="entry name" value="CDP_4_6_dhtase"/>
    <property type="match status" value="1"/>
</dbReference>
<feature type="domain" description="NAD(P)-binding" evidence="1">
    <location>
        <begin position="25"/>
        <end position="335"/>
    </location>
</feature>
<name>A0A149VW69_9PROT</name>
<gene>
    <name evidence="2" type="primary">rfbG</name>
    <name evidence="2" type="ORF">FEMY_19910</name>
</gene>
<dbReference type="STRING" id="1789004.FEMY_19910"/>
<dbReference type="EMBL" id="LRRD01000056">
    <property type="protein sequence ID" value="KXW57483.1"/>
    <property type="molecule type" value="Genomic_DNA"/>
</dbReference>
<evidence type="ECO:0000313" key="2">
    <source>
        <dbReference type="EMBL" id="KXW57483.1"/>
    </source>
</evidence>
<organism evidence="2 3">
    <name type="scientific">Ferrovum myxofaciens</name>
    <dbReference type="NCBI Taxonomy" id="416213"/>
    <lineage>
        <taxon>Bacteria</taxon>
        <taxon>Pseudomonadati</taxon>
        <taxon>Pseudomonadota</taxon>
        <taxon>Betaproteobacteria</taxon>
        <taxon>Ferrovales</taxon>
        <taxon>Ferrovaceae</taxon>
        <taxon>Ferrovum</taxon>
    </lineage>
</organism>
<evidence type="ECO:0000259" key="1">
    <source>
        <dbReference type="Pfam" id="PF16363"/>
    </source>
</evidence>
<dbReference type="Pfam" id="PF16363">
    <property type="entry name" value="GDP_Man_Dehyd"/>
    <property type="match status" value="1"/>
</dbReference>
<dbReference type="RefSeq" id="WP_082783430.1">
    <property type="nucleotide sequence ID" value="NZ_LRRD01000056.1"/>
</dbReference>
<dbReference type="InterPro" id="IPR036291">
    <property type="entry name" value="NAD(P)-bd_dom_sf"/>
</dbReference>
<reference evidence="2 3" key="1">
    <citation type="submission" date="2016-01" db="EMBL/GenBank/DDBJ databases">
        <title>Genome sequence of the acidophilic iron oxidising Ferrovum strain Z-31.</title>
        <authorList>
            <person name="Poehlein A."/>
            <person name="Ullrich S.R."/>
            <person name="Schloemann M."/>
            <person name="Muehling M."/>
            <person name="Daniel R."/>
        </authorList>
    </citation>
    <scope>NUCLEOTIDE SEQUENCE [LARGE SCALE GENOMIC DNA]</scope>
    <source>
        <strain evidence="2 3">Z-31</strain>
    </source>
</reference>
<sequence>MAKRQGPLENLVNKNSFWRDRRVFLTGHTGFKGGWLALLLHRLGAQVTGYALTPETNPSLFSSARVDQVLDSRLGDLRDDIGLTRAMQDCHPEVVIHMAAQALVRRGYAAPRETYATNVMGTVNLLEAVRLCPTVRAVLVVTSDKCYDNQERARGYHENDTLGGHDPYSSSKACAELAVQSWRKSFLAPAGIAVATARAGNVIGGGDWAEDRLLPDLVRAMVAGKPVTIRHPDAIRPWQHVLEPLAGYLTLAHRLCTEEGRYATAWNFGPDDDSAWPVAKVVDRVFQLWRQGSSTLAVQNGTQSNAQHETHWLKLDASKARQELGWKPRLSLETALSWSVDWYRAYYDDPRGFARIRALTGQQIEHYLALKDGVHG</sequence>
<dbReference type="EC" id="4.2.1.45" evidence="2"/>